<dbReference type="Gene3D" id="3.30.2350.10">
    <property type="entry name" value="Pseudouridine synthase"/>
    <property type="match status" value="1"/>
</dbReference>
<feature type="active site" evidence="4">
    <location>
        <position position="140"/>
    </location>
</feature>
<organism evidence="8 9">
    <name type="scientific">candidate division TA06 bacterium</name>
    <dbReference type="NCBI Taxonomy" id="2250710"/>
    <lineage>
        <taxon>Bacteria</taxon>
        <taxon>Bacteria division TA06</taxon>
    </lineage>
</organism>
<evidence type="ECO:0000256" key="1">
    <source>
        <dbReference type="ARBA" id="ARBA00010876"/>
    </source>
</evidence>
<dbReference type="InterPro" id="IPR036986">
    <property type="entry name" value="S4_RNA-bd_sf"/>
</dbReference>
<evidence type="ECO:0000259" key="7">
    <source>
        <dbReference type="SMART" id="SM00363"/>
    </source>
</evidence>
<dbReference type="Pfam" id="PF01479">
    <property type="entry name" value="S4"/>
    <property type="match status" value="1"/>
</dbReference>
<evidence type="ECO:0000313" key="9">
    <source>
        <dbReference type="Proteomes" id="UP000315525"/>
    </source>
</evidence>
<comment type="function">
    <text evidence="6">Responsible for synthesis of pseudouridine from uracil.</text>
</comment>
<dbReference type="Pfam" id="PF00849">
    <property type="entry name" value="PseudoU_synth_2"/>
    <property type="match status" value="1"/>
</dbReference>
<gene>
    <name evidence="8" type="ORF">E3J62_06410</name>
</gene>
<dbReference type="AlphaFoldDB" id="A0A523UTW9"/>
<dbReference type="Proteomes" id="UP000315525">
    <property type="component" value="Unassembled WGS sequence"/>
</dbReference>
<dbReference type="Gene3D" id="3.10.290.10">
    <property type="entry name" value="RNA-binding S4 domain"/>
    <property type="match status" value="1"/>
</dbReference>
<dbReference type="PROSITE" id="PS01129">
    <property type="entry name" value="PSI_RLU"/>
    <property type="match status" value="1"/>
</dbReference>
<evidence type="ECO:0000256" key="3">
    <source>
        <dbReference type="ARBA" id="ARBA00023235"/>
    </source>
</evidence>
<dbReference type="CDD" id="cd00165">
    <property type="entry name" value="S4"/>
    <property type="match status" value="1"/>
</dbReference>
<dbReference type="GO" id="GO:0120159">
    <property type="term" value="F:rRNA pseudouridine synthase activity"/>
    <property type="evidence" value="ECO:0007669"/>
    <property type="project" value="UniProtKB-ARBA"/>
</dbReference>
<dbReference type="InterPro" id="IPR006224">
    <property type="entry name" value="PsdUridine_synth_RluA-like_CS"/>
</dbReference>
<sequence length="325" mass="36437">MKEREFDRVVGRDKWKIRLDKYLVESGVGVSRSEVQRLIDAGRVLVDGKKVKAHHLLKGGEKVTCTYGVAEKIAVEPEDISINVVYEDDDVIVVDKQAGIVVHPVRGNLHGTLVNALLYHCKSLSEGGDMFRPGVIHRLDKDTTGLLVFARSSKAKSNLGRQMEERTITRKYLTMCWGDMPQKSGTIEAPVGRHSFDRRKMAVTPLSSRSAVTTYVVKERFGIATYMELKLLTGRTHQIRVHLQHFGHPVVADATYGGRKKSALVDIVKKHMSKINDVLEIIDRQALHAAILGFNHPSTGKYAEFSSPLPEDMSNLLEFLRNIEN</sequence>
<dbReference type="PANTHER" id="PTHR21600:SF44">
    <property type="entry name" value="RIBOSOMAL LARGE SUBUNIT PSEUDOURIDINE SYNTHASE D"/>
    <property type="match status" value="1"/>
</dbReference>
<dbReference type="PANTHER" id="PTHR21600">
    <property type="entry name" value="MITOCHONDRIAL RNA PSEUDOURIDINE SYNTHASE"/>
    <property type="match status" value="1"/>
</dbReference>
<comment type="catalytic activity">
    <reaction evidence="6">
        <text>a uridine in RNA = a pseudouridine in RNA</text>
        <dbReference type="Rhea" id="RHEA:48348"/>
        <dbReference type="Rhea" id="RHEA-COMP:12068"/>
        <dbReference type="Rhea" id="RHEA-COMP:12069"/>
        <dbReference type="ChEBI" id="CHEBI:65314"/>
        <dbReference type="ChEBI" id="CHEBI:65315"/>
    </reaction>
</comment>
<dbReference type="EC" id="5.4.99.-" evidence="6"/>
<keyword evidence="3 6" id="KW-0413">Isomerase</keyword>
<dbReference type="InterPro" id="IPR006145">
    <property type="entry name" value="PsdUridine_synth_RsuA/RluA"/>
</dbReference>
<dbReference type="InterPro" id="IPR006225">
    <property type="entry name" value="PsdUridine_synth_RluC/D"/>
</dbReference>
<comment type="similarity">
    <text evidence="1 6">Belongs to the pseudouridine synthase RluA family.</text>
</comment>
<dbReference type="InterPro" id="IPR020103">
    <property type="entry name" value="PsdUridine_synth_cat_dom_sf"/>
</dbReference>
<dbReference type="FunFam" id="3.30.2350.10:FF:000006">
    <property type="entry name" value="Pseudouridine synthase"/>
    <property type="match status" value="1"/>
</dbReference>
<proteinExistence type="inferred from homology"/>
<dbReference type="CDD" id="cd02869">
    <property type="entry name" value="PseudoU_synth_RluA_like"/>
    <property type="match status" value="1"/>
</dbReference>
<dbReference type="SUPFAM" id="SSF55120">
    <property type="entry name" value="Pseudouridine synthase"/>
    <property type="match status" value="1"/>
</dbReference>
<dbReference type="EMBL" id="SOJN01000075">
    <property type="protein sequence ID" value="TET45799.1"/>
    <property type="molecule type" value="Genomic_DNA"/>
</dbReference>
<reference evidence="8 9" key="1">
    <citation type="submission" date="2019-03" db="EMBL/GenBank/DDBJ databases">
        <title>Metabolic potential of uncultured bacteria and archaea associated with petroleum seepage in deep-sea sediments.</title>
        <authorList>
            <person name="Dong X."/>
            <person name="Hubert C."/>
        </authorList>
    </citation>
    <scope>NUCLEOTIDE SEQUENCE [LARGE SCALE GENOMIC DNA]</scope>
    <source>
        <strain evidence="8">E44_bin18</strain>
    </source>
</reference>
<accession>A0A523UTW9</accession>
<dbReference type="NCBIfam" id="TIGR00005">
    <property type="entry name" value="rluA_subfam"/>
    <property type="match status" value="1"/>
</dbReference>
<dbReference type="SUPFAM" id="SSF55174">
    <property type="entry name" value="Alpha-L RNA-binding motif"/>
    <property type="match status" value="1"/>
</dbReference>
<evidence type="ECO:0000256" key="4">
    <source>
        <dbReference type="PIRSR" id="PIRSR606225-1"/>
    </source>
</evidence>
<keyword evidence="2 5" id="KW-0694">RNA-binding</keyword>
<evidence type="ECO:0000256" key="6">
    <source>
        <dbReference type="RuleBase" id="RU362028"/>
    </source>
</evidence>
<evidence type="ECO:0000256" key="2">
    <source>
        <dbReference type="ARBA" id="ARBA00022884"/>
    </source>
</evidence>
<evidence type="ECO:0000256" key="5">
    <source>
        <dbReference type="PROSITE-ProRule" id="PRU00182"/>
    </source>
</evidence>
<name>A0A523UTW9_UNCT6</name>
<dbReference type="InterPro" id="IPR002942">
    <property type="entry name" value="S4_RNA-bd"/>
</dbReference>
<dbReference type="SMART" id="SM00363">
    <property type="entry name" value="S4"/>
    <property type="match status" value="1"/>
</dbReference>
<protein>
    <recommendedName>
        <fullName evidence="6">Pseudouridine synthase</fullName>
        <ecNumber evidence="6">5.4.99.-</ecNumber>
    </recommendedName>
</protein>
<evidence type="ECO:0000313" key="8">
    <source>
        <dbReference type="EMBL" id="TET45799.1"/>
    </source>
</evidence>
<comment type="caution">
    <text evidence="8">The sequence shown here is derived from an EMBL/GenBank/DDBJ whole genome shotgun (WGS) entry which is preliminary data.</text>
</comment>
<dbReference type="GO" id="GO:0003723">
    <property type="term" value="F:RNA binding"/>
    <property type="evidence" value="ECO:0007669"/>
    <property type="project" value="UniProtKB-KW"/>
</dbReference>
<dbReference type="PROSITE" id="PS50889">
    <property type="entry name" value="S4"/>
    <property type="match status" value="1"/>
</dbReference>
<feature type="domain" description="RNA-binding S4" evidence="7">
    <location>
        <begin position="17"/>
        <end position="110"/>
    </location>
</feature>
<dbReference type="InterPro" id="IPR050188">
    <property type="entry name" value="RluA_PseudoU_synthase"/>
</dbReference>
<dbReference type="GO" id="GO:0000455">
    <property type="term" value="P:enzyme-directed rRNA pseudouridine synthesis"/>
    <property type="evidence" value="ECO:0007669"/>
    <property type="project" value="TreeGrafter"/>
</dbReference>